<dbReference type="RefSeq" id="WP_061855457.1">
    <property type="nucleotide sequence ID" value="NZ_LUGM01000002.1"/>
</dbReference>
<comment type="caution">
    <text evidence="1">The sequence shown here is derived from an EMBL/GenBank/DDBJ whole genome shotgun (WGS) entry which is preliminary data.</text>
</comment>
<accession>A0A151A7V5</accession>
<evidence type="ECO:0000313" key="1">
    <source>
        <dbReference type="EMBL" id="KYH15315.1"/>
    </source>
</evidence>
<dbReference type="Pfam" id="PF13671">
    <property type="entry name" value="AAA_33"/>
    <property type="match status" value="1"/>
</dbReference>
<dbReference type="Proteomes" id="UP000075418">
    <property type="component" value="Unassembled WGS sequence"/>
</dbReference>
<dbReference type="AlphaFoldDB" id="A0A151A7V5"/>
<dbReference type="EMBL" id="LUGM01000002">
    <property type="protein sequence ID" value="KYH15315.1"/>
    <property type="molecule type" value="Genomic_DNA"/>
</dbReference>
<evidence type="ECO:0008006" key="3">
    <source>
        <dbReference type="Google" id="ProtNLM"/>
    </source>
</evidence>
<sequence length="163" mass="18816">MDLIIIRGNSGSGKTTIAKALHNELGEDALLLSQDVVRREMLQVHDRPGNIAISLIEQIARFGIEHCQYVILEGILNKEKCNHMLQSLIDLPEVTAHIYYFDLPFEETVRRHNTKKDTDFGEEKMASWFVERDYLGNDQEQILTQYMNNEEILTKIISEIKKA</sequence>
<dbReference type="Gene3D" id="3.40.50.300">
    <property type="entry name" value="P-loop containing nucleotide triphosphate hydrolases"/>
    <property type="match status" value="1"/>
</dbReference>
<dbReference type="InterPro" id="IPR027417">
    <property type="entry name" value="P-loop_NTPase"/>
</dbReference>
<reference evidence="1 2" key="1">
    <citation type="submission" date="2016-02" db="EMBL/GenBank/DDBJ databases">
        <title>Draft genome sequence of hydrocarbon degrading Staphylococcus saprophyticus Strain CNV2, isolated from crude-oil contaminated soil from Noonmati Oil Refinery, Guwahati, Assam, India.</title>
        <authorList>
            <person name="Mukherjee A."/>
            <person name="Chettri B."/>
            <person name="Langpoklakpam J."/>
            <person name="Singh A.K."/>
            <person name="Chattopadhyay D.J."/>
        </authorList>
    </citation>
    <scope>NUCLEOTIDE SEQUENCE [LARGE SCALE GENOMIC DNA]</scope>
    <source>
        <strain evidence="1 2">CNV2</strain>
    </source>
</reference>
<dbReference type="NCBIfam" id="NF005255">
    <property type="entry name" value="PRK06762.2-2"/>
    <property type="match status" value="1"/>
</dbReference>
<name>A0A151A7V5_9STAP</name>
<proteinExistence type="predicted"/>
<evidence type="ECO:0000313" key="2">
    <source>
        <dbReference type="Proteomes" id="UP000075418"/>
    </source>
</evidence>
<dbReference type="NCBIfam" id="NF005253">
    <property type="entry name" value="PRK06762.1-4"/>
    <property type="match status" value="1"/>
</dbReference>
<organism evidence="1 2">
    <name type="scientific">Staphylococcus kloosii</name>
    <dbReference type="NCBI Taxonomy" id="29384"/>
    <lineage>
        <taxon>Bacteria</taxon>
        <taxon>Bacillati</taxon>
        <taxon>Bacillota</taxon>
        <taxon>Bacilli</taxon>
        <taxon>Bacillales</taxon>
        <taxon>Staphylococcaceae</taxon>
        <taxon>Staphylococcus</taxon>
    </lineage>
</organism>
<dbReference type="SUPFAM" id="SSF52540">
    <property type="entry name" value="P-loop containing nucleoside triphosphate hydrolases"/>
    <property type="match status" value="1"/>
</dbReference>
<gene>
    <name evidence="1" type="ORF">A0131_11125</name>
</gene>
<protein>
    <recommendedName>
        <fullName evidence="3">Kinase</fullName>
    </recommendedName>
</protein>